<organism evidence="1 2">
    <name type="scientific">Corchorus capsularis</name>
    <name type="common">Jute</name>
    <dbReference type="NCBI Taxonomy" id="210143"/>
    <lineage>
        <taxon>Eukaryota</taxon>
        <taxon>Viridiplantae</taxon>
        <taxon>Streptophyta</taxon>
        <taxon>Embryophyta</taxon>
        <taxon>Tracheophyta</taxon>
        <taxon>Spermatophyta</taxon>
        <taxon>Magnoliopsida</taxon>
        <taxon>eudicotyledons</taxon>
        <taxon>Gunneridae</taxon>
        <taxon>Pentapetalae</taxon>
        <taxon>rosids</taxon>
        <taxon>malvids</taxon>
        <taxon>Malvales</taxon>
        <taxon>Malvaceae</taxon>
        <taxon>Grewioideae</taxon>
        <taxon>Apeibeae</taxon>
        <taxon>Corchorus</taxon>
    </lineage>
</organism>
<evidence type="ECO:0000313" key="1">
    <source>
        <dbReference type="EMBL" id="OMO75418.1"/>
    </source>
</evidence>
<dbReference type="AlphaFoldDB" id="A0A1R3HYI8"/>
<proteinExistence type="predicted"/>
<sequence>MVKPMLCIFINTTRSKPDSTSNSITLFANSGAPADISKQWI</sequence>
<accession>A0A1R3HYI8</accession>
<dbReference type="Gramene" id="OMO75418">
    <property type="protein sequence ID" value="OMO75418"/>
    <property type="gene ID" value="CCACVL1_16175"/>
</dbReference>
<keyword evidence="2" id="KW-1185">Reference proteome</keyword>
<name>A0A1R3HYI8_COCAP</name>
<dbReference type="Proteomes" id="UP000188268">
    <property type="component" value="Unassembled WGS sequence"/>
</dbReference>
<gene>
    <name evidence="1" type="ORF">CCACVL1_16175</name>
</gene>
<reference evidence="1 2" key="1">
    <citation type="submission" date="2013-09" db="EMBL/GenBank/DDBJ databases">
        <title>Corchorus capsularis genome sequencing.</title>
        <authorList>
            <person name="Alam M."/>
            <person name="Haque M.S."/>
            <person name="Islam M.S."/>
            <person name="Emdad E.M."/>
            <person name="Islam M.M."/>
            <person name="Ahmed B."/>
            <person name="Halim A."/>
            <person name="Hossen Q.M.M."/>
            <person name="Hossain M.Z."/>
            <person name="Ahmed R."/>
            <person name="Khan M.M."/>
            <person name="Islam R."/>
            <person name="Rashid M.M."/>
            <person name="Khan S.A."/>
            <person name="Rahman M.S."/>
            <person name="Alam M."/>
        </authorList>
    </citation>
    <scope>NUCLEOTIDE SEQUENCE [LARGE SCALE GENOMIC DNA]</scope>
    <source>
        <strain evidence="2">cv. CVL-1</strain>
        <tissue evidence="1">Whole seedling</tissue>
    </source>
</reference>
<protein>
    <submittedName>
        <fullName evidence="1">Uncharacterized protein</fullName>
    </submittedName>
</protein>
<dbReference type="EMBL" id="AWWV01011023">
    <property type="protein sequence ID" value="OMO75418.1"/>
    <property type="molecule type" value="Genomic_DNA"/>
</dbReference>
<evidence type="ECO:0000313" key="2">
    <source>
        <dbReference type="Proteomes" id="UP000188268"/>
    </source>
</evidence>
<comment type="caution">
    <text evidence="1">The sequence shown here is derived from an EMBL/GenBank/DDBJ whole genome shotgun (WGS) entry which is preliminary data.</text>
</comment>